<dbReference type="PANTHER" id="PTHR32411:SF43">
    <property type="entry name" value="CYSTEINE-RICH REPEAT SECRETORY PROTEIN 38"/>
    <property type="match status" value="1"/>
</dbReference>
<evidence type="ECO:0000313" key="3">
    <source>
        <dbReference type="Proteomes" id="UP000811246"/>
    </source>
</evidence>
<dbReference type="AlphaFoldDB" id="A0A922E2W5"/>
<evidence type="ECO:0000313" key="2">
    <source>
        <dbReference type="EMBL" id="KAG6695142.1"/>
    </source>
</evidence>
<dbReference type="CDD" id="cd23509">
    <property type="entry name" value="Gnk2-like"/>
    <property type="match status" value="2"/>
</dbReference>
<sequence>MCRTCVAAATKELAAICSREKVAVICYDECMIRYSNKFFSTVALRPRIHLGNTQNITEQDRFNGLVHTTMTDLASRASNFPIGVKKFGTNQTKFSEFQNLYSFVQCTADLSSIDCNWCLQTAINRFPICCGGKQGGRVLFPSCNVRNYENFLSYKHEIDCTEKGNLAGVQRGERLETVSPFTEGFVTGKGSAIC</sequence>
<name>A0A922E2W5_CARIL</name>
<dbReference type="FunFam" id="3.30.430.20:FF:000012">
    <property type="entry name" value="Cysteine-rich receptor-like protein kinase 25"/>
    <property type="match status" value="1"/>
</dbReference>
<accession>A0A922E2W5</accession>
<gene>
    <name evidence="2" type="ORF">I3842_09G081600</name>
</gene>
<protein>
    <recommendedName>
        <fullName evidence="1">Gnk2-homologous domain-containing protein</fullName>
    </recommendedName>
</protein>
<comment type="caution">
    <text evidence="2">The sequence shown here is derived from an EMBL/GenBank/DDBJ whole genome shotgun (WGS) entry which is preliminary data.</text>
</comment>
<feature type="domain" description="Gnk2-homologous" evidence="1">
    <location>
        <begin position="44"/>
        <end position="152"/>
    </location>
</feature>
<reference evidence="2" key="1">
    <citation type="submission" date="2021-01" db="EMBL/GenBank/DDBJ databases">
        <authorList>
            <person name="Lovell J.T."/>
            <person name="Bentley N."/>
            <person name="Bhattarai G."/>
            <person name="Jenkins J.W."/>
            <person name="Sreedasyam A."/>
            <person name="Alarcon Y."/>
            <person name="Bock C."/>
            <person name="Boston L."/>
            <person name="Carlson J."/>
            <person name="Cervantes K."/>
            <person name="Clermont K."/>
            <person name="Krom N."/>
            <person name="Kubenka K."/>
            <person name="Mamidi S."/>
            <person name="Mattison C."/>
            <person name="Monteros M."/>
            <person name="Pisani C."/>
            <person name="Plott C."/>
            <person name="Rajasekar S."/>
            <person name="Rhein H.S."/>
            <person name="Rohla C."/>
            <person name="Song M."/>
            <person name="Hilaire R.S."/>
            <person name="Shu S."/>
            <person name="Wells L."/>
            <person name="Wang X."/>
            <person name="Webber J."/>
            <person name="Heerema R.J."/>
            <person name="Klein P."/>
            <person name="Conner P."/>
            <person name="Grauke L."/>
            <person name="Grimwood J."/>
            <person name="Schmutz J."/>
            <person name="Randall J.J."/>
        </authorList>
    </citation>
    <scope>NUCLEOTIDE SEQUENCE</scope>
    <source>
        <tissue evidence="2">Leaf</tissue>
    </source>
</reference>
<organism evidence="2 3">
    <name type="scientific">Carya illinoinensis</name>
    <name type="common">Pecan</name>
    <dbReference type="NCBI Taxonomy" id="32201"/>
    <lineage>
        <taxon>Eukaryota</taxon>
        <taxon>Viridiplantae</taxon>
        <taxon>Streptophyta</taxon>
        <taxon>Embryophyta</taxon>
        <taxon>Tracheophyta</taxon>
        <taxon>Spermatophyta</taxon>
        <taxon>Magnoliopsida</taxon>
        <taxon>eudicotyledons</taxon>
        <taxon>Gunneridae</taxon>
        <taxon>Pentapetalae</taxon>
        <taxon>rosids</taxon>
        <taxon>fabids</taxon>
        <taxon>Fagales</taxon>
        <taxon>Juglandaceae</taxon>
        <taxon>Carya</taxon>
    </lineage>
</organism>
<feature type="domain" description="Gnk2-homologous" evidence="1">
    <location>
        <begin position="1"/>
        <end position="39"/>
    </location>
</feature>
<dbReference type="EMBL" id="CM031833">
    <property type="protein sequence ID" value="KAG6695142.1"/>
    <property type="molecule type" value="Genomic_DNA"/>
</dbReference>
<dbReference type="Proteomes" id="UP000811246">
    <property type="component" value="Chromosome 9"/>
</dbReference>
<dbReference type="InterPro" id="IPR050581">
    <property type="entry name" value="CRR_secretory_protein"/>
</dbReference>
<proteinExistence type="predicted"/>
<dbReference type="PROSITE" id="PS51473">
    <property type="entry name" value="GNK2"/>
    <property type="match status" value="2"/>
</dbReference>
<evidence type="ECO:0000259" key="1">
    <source>
        <dbReference type="PROSITE" id="PS51473"/>
    </source>
</evidence>
<dbReference type="InterPro" id="IPR002902">
    <property type="entry name" value="GNK2"/>
</dbReference>
<dbReference type="Pfam" id="PF01657">
    <property type="entry name" value="Stress-antifung"/>
    <property type="match status" value="1"/>
</dbReference>
<dbReference type="PANTHER" id="PTHR32411">
    <property type="entry name" value="CYSTEINE-RICH REPEAT SECRETORY PROTEIN 38-RELATED"/>
    <property type="match status" value="1"/>
</dbReference>